<reference evidence="2 3" key="2">
    <citation type="submission" date="2020-09" db="EMBL/GenBank/DDBJ databases">
        <authorList>
            <person name="Chen F.-J."/>
            <person name="Lee Y.-T."/>
        </authorList>
    </citation>
    <scope>NUCLEOTIDE SEQUENCE [LARGE SCALE GENOMIC DNA]</scope>
    <source>
        <strain evidence="2 3">AS72</strain>
    </source>
</reference>
<dbReference type="Proteomes" id="UP000516745">
    <property type="component" value="Chromosome"/>
</dbReference>
<evidence type="ECO:0000313" key="2">
    <source>
        <dbReference type="EMBL" id="QNX09755.1"/>
    </source>
</evidence>
<dbReference type="AlphaFoldDB" id="A0A7H2Q3S2"/>
<evidence type="ECO:0000313" key="3">
    <source>
        <dbReference type="Proteomes" id="UP000516745"/>
    </source>
</evidence>
<sequence length="254" mass="26421">MKRGQIIHSGNQQLNINSNQLQGVQGKILSNGQLLLATEQAILDGAITSADQINITAYNLSHQKGQMIQRGTLKPLTLAIRDQINNQLGFIQSPTALYITASSLNNQGGQLSSAANHDLQLDVAGLLDNSQSGQIYAGLNNNIHAGSINNSMAGQIAAQNALTLTSLGLINNQSGKIVANADVGIRSVGLDNTSGQIGSVQAGLALDAGTGVLSNQSGSLQSGKDIKVQARPVKDPVRLDQCPGFDRGDGRSGH</sequence>
<dbReference type="NCBIfam" id="TIGR01731">
    <property type="entry name" value="fil_hemag_20aa"/>
    <property type="match status" value="6"/>
</dbReference>
<gene>
    <name evidence="2" type="ORF">IC795_06225</name>
</gene>
<feature type="region of interest" description="Disordered" evidence="1">
    <location>
        <begin position="215"/>
        <end position="254"/>
    </location>
</feature>
<protein>
    <submittedName>
        <fullName evidence="2">Uncharacterized protein</fullName>
    </submittedName>
</protein>
<name>A0A7H2Q3S2_9GAMM</name>
<dbReference type="InterPro" id="IPR010069">
    <property type="entry name" value="CdiA_FHA1_rpt"/>
</dbReference>
<evidence type="ECO:0000256" key="1">
    <source>
        <dbReference type="SAM" id="MobiDB-lite"/>
    </source>
</evidence>
<proteinExistence type="predicted"/>
<dbReference type="Pfam" id="PF05594">
    <property type="entry name" value="Fil_haemagg"/>
    <property type="match status" value="2"/>
</dbReference>
<organism evidence="2 3">
    <name type="scientific">Acinetobacter seifertii</name>
    <dbReference type="NCBI Taxonomy" id="1530123"/>
    <lineage>
        <taxon>Bacteria</taxon>
        <taxon>Pseudomonadati</taxon>
        <taxon>Pseudomonadota</taxon>
        <taxon>Gammaproteobacteria</taxon>
        <taxon>Moraxellales</taxon>
        <taxon>Moraxellaceae</taxon>
        <taxon>Acinetobacter</taxon>
        <taxon>Acinetobacter calcoaceticus/baumannii complex</taxon>
    </lineage>
</organism>
<accession>A0A7H2Q3S2</accession>
<reference evidence="3" key="1">
    <citation type="submission" date="2020-09" db="EMBL/GenBank/DDBJ databases">
        <title>Clinical and molecular characterization of Acinetobacter seifertii in Taiwan.</title>
        <authorList>
            <person name="Li L.-H."/>
            <person name="Yang Y.-S."/>
            <person name="Sun J.-R."/>
            <person name="Huang T.-W."/>
            <person name="Huang W.-C."/>
            <person name="Wang Y.-C."/>
            <person name="Kuo T.-H."/>
            <person name="Kuo S.-C."/>
            <person name="Chen T.-L."/>
        </authorList>
    </citation>
    <scope>NUCLEOTIDE SEQUENCE [LARGE SCALE GENOMIC DNA]</scope>
    <source>
        <strain evidence="3">AS72</strain>
    </source>
</reference>
<feature type="compositionally biased region" description="Basic and acidic residues" evidence="1">
    <location>
        <begin position="224"/>
        <end position="238"/>
    </location>
</feature>
<dbReference type="EMBL" id="CP061565">
    <property type="protein sequence ID" value="QNX09755.1"/>
    <property type="molecule type" value="Genomic_DNA"/>
</dbReference>
<dbReference type="InterPro" id="IPR008619">
    <property type="entry name" value="Filamentous_hemagglutn_rpt"/>
</dbReference>